<accession>A0ABS5BRB4</accession>
<dbReference type="Gene3D" id="3.40.50.300">
    <property type="entry name" value="P-loop containing nucleotide triphosphate hydrolases"/>
    <property type="match status" value="1"/>
</dbReference>
<dbReference type="Proteomes" id="UP000676565">
    <property type="component" value="Unassembled WGS sequence"/>
</dbReference>
<keyword evidence="5" id="KW-0067">ATP-binding</keyword>
<evidence type="ECO:0000256" key="1">
    <source>
        <dbReference type="ARBA" id="ARBA00004496"/>
    </source>
</evidence>
<comment type="caution">
    <text evidence="8">The sequence shown here is derived from an EMBL/GenBank/DDBJ whole genome shotgun (WGS) entry which is preliminary data.</text>
</comment>
<keyword evidence="4" id="KW-0547">Nucleotide-binding</keyword>
<keyword evidence="3" id="KW-0963">Cytoplasm</keyword>
<evidence type="ECO:0000256" key="3">
    <source>
        <dbReference type="ARBA" id="ARBA00022490"/>
    </source>
</evidence>
<dbReference type="RefSeq" id="WP_210653997.1">
    <property type="nucleotide sequence ID" value="NZ_JAGKQQ010000001.1"/>
</dbReference>
<evidence type="ECO:0000256" key="5">
    <source>
        <dbReference type="ARBA" id="ARBA00022840"/>
    </source>
</evidence>
<evidence type="ECO:0000256" key="4">
    <source>
        <dbReference type="ARBA" id="ARBA00022741"/>
    </source>
</evidence>
<keyword evidence="9" id="KW-1185">Reference proteome</keyword>
<comment type="similarity">
    <text evidence="2">Belongs to the PhoH family.</text>
</comment>
<dbReference type="PANTHER" id="PTHR30473">
    <property type="entry name" value="PROTEIN PHOH"/>
    <property type="match status" value="1"/>
</dbReference>
<dbReference type="InterPro" id="IPR027417">
    <property type="entry name" value="P-loop_NTPase"/>
</dbReference>
<dbReference type="PANTHER" id="PTHR30473:SF1">
    <property type="entry name" value="PHOH-LIKE PROTEIN"/>
    <property type="match status" value="1"/>
</dbReference>
<dbReference type="SUPFAM" id="SSF52540">
    <property type="entry name" value="P-loop containing nucleoside triphosphate hydrolases"/>
    <property type="match status" value="1"/>
</dbReference>
<evidence type="ECO:0000313" key="9">
    <source>
        <dbReference type="Proteomes" id="UP000676565"/>
    </source>
</evidence>
<sequence>MPDSPVNRTLTIEDRDEAVILFGPRDQHLRALRDAFAVKAVYRSGELKIEGTAEAAEQFERALQQVRLVARKQGKLDAKDVTDVIEVIRGATTRGTGSVVATEGGRNLRTRTDGQGRYVQALQSHDVVLCVGPAGSGKTYLAVAWAVSLLRSKQVRKIVLVRPAVEAGERLGFLPGDLVAKISPYLRPLYDALADMMEPETVKKHMESEVIEILPLGYMRGRTLSHACIILDEGQNATVEQMKMFLTRMGTNSKVIVTGDMTQTDLPRTIRSGLADAVHRLRDVEGLSIVHLDQADIVRNPLVTRIVRAYEDDSPRGKKSNS</sequence>
<evidence type="ECO:0000256" key="6">
    <source>
        <dbReference type="ARBA" id="ARBA00039970"/>
    </source>
</evidence>
<evidence type="ECO:0000259" key="7">
    <source>
        <dbReference type="Pfam" id="PF02562"/>
    </source>
</evidence>
<evidence type="ECO:0000256" key="2">
    <source>
        <dbReference type="ARBA" id="ARBA00010393"/>
    </source>
</evidence>
<proteinExistence type="inferred from homology"/>
<dbReference type="InterPro" id="IPR003714">
    <property type="entry name" value="PhoH"/>
</dbReference>
<dbReference type="Pfam" id="PF02562">
    <property type="entry name" value="PhoH"/>
    <property type="match status" value="1"/>
</dbReference>
<comment type="subcellular location">
    <subcellularLocation>
        <location evidence="1">Cytoplasm</location>
    </subcellularLocation>
</comment>
<evidence type="ECO:0000313" key="8">
    <source>
        <dbReference type="EMBL" id="MBP3955947.1"/>
    </source>
</evidence>
<name>A0ABS5BRB4_9BACT</name>
<protein>
    <recommendedName>
        <fullName evidence="6">PhoH-like protein</fullName>
    </recommendedName>
</protein>
<feature type="domain" description="PhoH-like protein" evidence="7">
    <location>
        <begin position="108"/>
        <end position="311"/>
    </location>
</feature>
<dbReference type="EMBL" id="JAGKQQ010000001">
    <property type="protein sequence ID" value="MBP3955947.1"/>
    <property type="molecule type" value="Genomic_DNA"/>
</dbReference>
<dbReference type="InterPro" id="IPR051451">
    <property type="entry name" value="PhoH2-like"/>
</dbReference>
<organism evidence="8 9">
    <name type="scientific">Gemmata palustris</name>
    <dbReference type="NCBI Taxonomy" id="2822762"/>
    <lineage>
        <taxon>Bacteria</taxon>
        <taxon>Pseudomonadati</taxon>
        <taxon>Planctomycetota</taxon>
        <taxon>Planctomycetia</taxon>
        <taxon>Gemmatales</taxon>
        <taxon>Gemmataceae</taxon>
        <taxon>Gemmata</taxon>
    </lineage>
</organism>
<reference evidence="8 9" key="1">
    <citation type="submission" date="2021-04" db="EMBL/GenBank/DDBJ databases">
        <authorList>
            <person name="Ivanova A."/>
        </authorList>
    </citation>
    <scope>NUCLEOTIDE SEQUENCE [LARGE SCALE GENOMIC DNA]</scope>
    <source>
        <strain evidence="8 9">G18</strain>
    </source>
</reference>
<gene>
    <name evidence="8" type="ORF">J8F10_11690</name>
</gene>